<evidence type="ECO:0000313" key="10">
    <source>
        <dbReference type="Proteomes" id="UP000198504"/>
    </source>
</evidence>
<dbReference type="InterPro" id="IPR052704">
    <property type="entry name" value="ECF_Sigma-70_Domain"/>
</dbReference>
<name>A0A1H9KH14_9ACTN</name>
<reference evidence="10" key="1">
    <citation type="submission" date="2016-10" db="EMBL/GenBank/DDBJ databases">
        <authorList>
            <person name="Varghese N."/>
            <person name="Submissions S."/>
        </authorList>
    </citation>
    <scope>NUCLEOTIDE SEQUENCE [LARGE SCALE GENOMIC DNA]</scope>
    <source>
        <strain evidence="10">CGMCC 4.6856</strain>
    </source>
</reference>
<dbReference type="NCBIfam" id="TIGR02937">
    <property type="entry name" value="sigma70-ECF"/>
    <property type="match status" value="1"/>
</dbReference>
<dbReference type="InterPro" id="IPR014284">
    <property type="entry name" value="RNA_pol_sigma-70_dom"/>
</dbReference>
<comment type="similarity">
    <text evidence="1">Belongs to the sigma-70 factor family. ECF subfamily.</text>
</comment>
<keyword evidence="5" id="KW-0804">Transcription</keyword>
<dbReference type="EMBL" id="FOFA01000007">
    <property type="protein sequence ID" value="SEQ98217.1"/>
    <property type="molecule type" value="Genomic_DNA"/>
</dbReference>
<feature type="region of interest" description="Disordered" evidence="6">
    <location>
        <begin position="1"/>
        <end position="25"/>
    </location>
</feature>
<organism evidence="9 10">
    <name type="scientific">Microlunatus flavus</name>
    <dbReference type="NCBI Taxonomy" id="1036181"/>
    <lineage>
        <taxon>Bacteria</taxon>
        <taxon>Bacillati</taxon>
        <taxon>Actinomycetota</taxon>
        <taxon>Actinomycetes</taxon>
        <taxon>Propionibacteriales</taxon>
        <taxon>Propionibacteriaceae</taxon>
        <taxon>Microlunatus</taxon>
    </lineage>
</organism>
<dbReference type="InterPro" id="IPR032710">
    <property type="entry name" value="NTF2-like_dom_sf"/>
</dbReference>
<proteinExistence type="inferred from homology"/>
<feature type="domain" description="RNA polymerase sigma factor 70 region 4 type 2" evidence="8">
    <location>
        <begin position="131"/>
        <end position="182"/>
    </location>
</feature>
<feature type="compositionally biased region" description="Low complexity" evidence="6">
    <location>
        <begin position="1"/>
        <end position="11"/>
    </location>
</feature>
<evidence type="ECO:0000259" key="8">
    <source>
        <dbReference type="Pfam" id="PF08281"/>
    </source>
</evidence>
<evidence type="ECO:0000259" key="7">
    <source>
        <dbReference type="Pfam" id="PF04542"/>
    </source>
</evidence>
<dbReference type="AlphaFoldDB" id="A0A1H9KH14"/>
<accession>A0A1H9KH14</accession>
<dbReference type="Pfam" id="PF04542">
    <property type="entry name" value="Sigma70_r2"/>
    <property type="match status" value="1"/>
</dbReference>
<sequence length="319" mass="34539">MTPPATTASAPRPGPSITGVPAASDPLDDAAETFAAVRRRLFAVAYRMLGSWTEAEDVVQEAWLRWQGTDRSVVDNPVAFLTTTTARLALNVAQSARVRREAYLGPWLPEPVDTGADPTLGVERDQEVGTALLLLLERLTPTERAAYLLRESFDYAFGEVAEVLGTSPANARQLVSRARRHLSSPQRAEVAPGVHRRLMETFLQAAQSGDVAALERLLAEDVVTLSDGNGIRGVARLPVTGRERVAAFVAAFRARRFWDGAHVEQVEANGRPAALVRDAEGVPLAVLTMRATDAGIEELQWQLNPDKIAGFLRSGSRGD</sequence>
<evidence type="ECO:0000256" key="5">
    <source>
        <dbReference type="ARBA" id="ARBA00023163"/>
    </source>
</evidence>
<evidence type="ECO:0000256" key="4">
    <source>
        <dbReference type="ARBA" id="ARBA00023082"/>
    </source>
</evidence>
<evidence type="ECO:0000256" key="1">
    <source>
        <dbReference type="ARBA" id="ARBA00010641"/>
    </source>
</evidence>
<evidence type="ECO:0000256" key="3">
    <source>
        <dbReference type="ARBA" id="ARBA00023015"/>
    </source>
</evidence>
<dbReference type="PANTHER" id="PTHR30173:SF36">
    <property type="entry name" value="ECF RNA POLYMERASE SIGMA FACTOR SIGJ"/>
    <property type="match status" value="1"/>
</dbReference>
<dbReference type="GO" id="GO:0016987">
    <property type="term" value="F:sigma factor activity"/>
    <property type="evidence" value="ECO:0007669"/>
    <property type="project" value="UniProtKB-KW"/>
</dbReference>
<dbReference type="InterPro" id="IPR013249">
    <property type="entry name" value="RNA_pol_sigma70_r4_t2"/>
</dbReference>
<dbReference type="InterPro" id="IPR036388">
    <property type="entry name" value="WH-like_DNA-bd_sf"/>
</dbReference>
<evidence type="ECO:0000313" key="9">
    <source>
        <dbReference type="EMBL" id="SEQ98217.1"/>
    </source>
</evidence>
<dbReference type="SUPFAM" id="SSF88946">
    <property type="entry name" value="Sigma2 domain of RNA polymerase sigma factors"/>
    <property type="match status" value="1"/>
</dbReference>
<gene>
    <name evidence="9" type="ORF">SAMN05421756_107208</name>
</gene>
<dbReference type="Gene3D" id="3.10.450.50">
    <property type="match status" value="1"/>
</dbReference>
<feature type="domain" description="RNA polymerase sigma-70 region 2" evidence="7">
    <location>
        <begin position="34"/>
        <end position="93"/>
    </location>
</feature>
<dbReference type="SUPFAM" id="SSF88659">
    <property type="entry name" value="Sigma3 and sigma4 domains of RNA polymerase sigma factors"/>
    <property type="match status" value="1"/>
</dbReference>
<dbReference type="GO" id="GO:0006352">
    <property type="term" value="P:DNA-templated transcription initiation"/>
    <property type="evidence" value="ECO:0007669"/>
    <property type="project" value="InterPro"/>
</dbReference>
<dbReference type="STRING" id="1036181.SAMN05421756_107208"/>
<keyword evidence="4" id="KW-0731">Sigma factor</keyword>
<comment type="subunit">
    <text evidence="2">Interacts transiently with the RNA polymerase catalytic core formed by RpoA, RpoB, RpoC and RpoZ (2 alpha, 1 beta, 1 beta' and 1 omega subunit) to form the RNA polymerase holoenzyme that can initiate transcription.</text>
</comment>
<dbReference type="CDD" id="cd06171">
    <property type="entry name" value="Sigma70_r4"/>
    <property type="match status" value="1"/>
</dbReference>
<dbReference type="Proteomes" id="UP000198504">
    <property type="component" value="Unassembled WGS sequence"/>
</dbReference>
<dbReference type="Pfam" id="PF08281">
    <property type="entry name" value="Sigma70_r4_2"/>
    <property type="match status" value="1"/>
</dbReference>
<protein>
    <submittedName>
        <fullName evidence="9">RNA polymerase sigma-70 factor, ECF subfamily</fullName>
    </submittedName>
</protein>
<keyword evidence="3" id="KW-0805">Transcription regulation</keyword>
<evidence type="ECO:0000256" key="2">
    <source>
        <dbReference type="ARBA" id="ARBA00011344"/>
    </source>
</evidence>
<dbReference type="InterPro" id="IPR007627">
    <property type="entry name" value="RNA_pol_sigma70_r2"/>
</dbReference>
<dbReference type="GO" id="GO:0003677">
    <property type="term" value="F:DNA binding"/>
    <property type="evidence" value="ECO:0007669"/>
    <property type="project" value="InterPro"/>
</dbReference>
<dbReference type="SUPFAM" id="SSF54427">
    <property type="entry name" value="NTF2-like"/>
    <property type="match status" value="1"/>
</dbReference>
<dbReference type="InterPro" id="IPR013325">
    <property type="entry name" value="RNA_pol_sigma_r2"/>
</dbReference>
<keyword evidence="10" id="KW-1185">Reference proteome</keyword>
<dbReference type="Gene3D" id="1.10.1740.10">
    <property type="match status" value="1"/>
</dbReference>
<dbReference type="NCBIfam" id="NF007214">
    <property type="entry name" value="PRK09636.1"/>
    <property type="match status" value="1"/>
</dbReference>
<dbReference type="InterPro" id="IPR013324">
    <property type="entry name" value="RNA_pol_sigma_r3/r4-like"/>
</dbReference>
<dbReference type="Gene3D" id="1.10.10.10">
    <property type="entry name" value="Winged helix-like DNA-binding domain superfamily/Winged helix DNA-binding domain"/>
    <property type="match status" value="1"/>
</dbReference>
<evidence type="ECO:0000256" key="6">
    <source>
        <dbReference type="SAM" id="MobiDB-lite"/>
    </source>
</evidence>
<dbReference type="PANTHER" id="PTHR30173">
    <property type="entry name" value="SIGMA 19 FACTOR"/>
    <property type="match status" value="1"/>
</dbReference>